<feature type="region of interest" description="Disordered" evidence="1">
    <location>
        <begin position="1"/>
        <end position="63"/>
    </location>
</feature>
<feature type="region of interest" description="Disordered" evidence="1">
    <location>
        <begin position="403"/>
        <end position="462"/>
    </location>
</feature>
<feature type="compositionally biased region" description="Polar residues" evidence="1">
    <location>
        <begin position="238"/>
        <end position="256"/>
    </location>
</feature>
<gene>
    <name evidence="2" type="ORF">EX30DRAFT_162212</name>
</gene>
<reference evidence="2 3" key="1">
    <citation type="submission" date="2019-04" db="EMBL/GenBank/DDBJ databases">
        <title>Comparative genomics and transcriptomics to analyze fruiting body development in filamentous ascomycetes.</title>
        <authorList>
            <consortium name="DOE Joint Genome Institute"/>
            <person name="Lutkenhaus R."/>
            <person name="Traeger S."/>
            <person name="Breuer J."/>
            <person name="Kuo A."/>
            <person name="Lipzen A."/>
            <person name="Pangilinan J."/>
            <person name="Dilworth D."/>
            <person name="Sandor L."/>
            <person name="Poggeler S."/>
            <person name="Barry K."/>
            <person name="Grigoriev I.V."/>
            <person name="Nowrousian M."/>
        </authorList>
    </citation>
    <scope>NUCLEOTIDE SEQUENCE [LARGE SCALE GENOMIC DNA]</scope>
    <source>
        <strain evidence="2 3">CBS 389.68</strain>
    </source>
</reference>
<feature type="compositionally biased region" description="Low complexity" evidence="1">
    <location>
        <begin position="305"/>
        <end position="320"/>
    </location>
</feature>
<feature type="compositionally biased region" description="Polar residues" evidence="1">
    <location>
        <begin position="287"/>
        <end position="302"/>
    </location>
</feature>
<dbReference type="AlphaFoldDB" id="A0A4S2MS11"/>
<dbReference type="STRING" id="341454.A0A4S2MS11"/>
<feature type="region of interest" description="Disordered" evidence="1">
    <location>
        <begin position="336"/>
        <end position="366"/>
    </location>
</feature>
<accession>A0A4S2MS11</accession>
<feature type="compositionally biased region" description="Polar residues" evidence="1">
    <location>
        <begin position="444"/>
        <end position="462"/>
    </location>
</feature>
<keyword evidence="3" id="KW-1185">Reference proteome</keyword>
<name>A0A4S2MS11_9PEZI</name>
<dbReference type="OrthoDB" id="5401193at2759"/>
<proteinExistence type="predicted"/>
<feature type="compositionally biased region" description="Basic and acidic residues" evidence="1">
    <location>
        <begin position="226"/>
        <end position="237"/>
    </location>
</feature>
<sequence length="462" mass="49848">MSYYEQQPQSPAWQQQAQRQSWDTRSTVSTPGQPTFNRAEVHGPPSDLTTRYTAQMKPEDPAAFGSQLDEVERAMDNLVKSGKMFTPPRRESMSLMGPRGFPLEPHNPRMVTPPVRHYPLPAEFDAVRSPSATNLQNFYATQRFQPSRAQEPETMIQAKRRAAAQRERELRNYHQEQQYNRTVLADINPYGKDRVVSPGAMSEEDRRDLIARQHRALYSAQSEGGAHSEDGHHDEGTQRNLNLHSNGASAPTSNNGGTRGPSPMPAFDPFGVHQQRQNGNIDPAPVQTPSTELPASNGTQPGAVSPSHARSISGSPSSSVGFSLTNSRVAGVHGLASRTTASSPGGSPPRSQRGSVPPSSSVAPIGTRPVQNAALNNAKRATTPLASPLSYGFAANEADPFNHQFQQQQNSRPQERSASAASSEQHSSTGGQGGSEGLGWSTKVWGSSGNKGLGMNSMSVWG</sequence>
<feature type="region of interest" description="Disordered" evidence="1">
    <location>
        <begin position="217"/>
        <end position="320"/>
    </location>
</feature>
<dbReference type="InParanoid" id="A0A4S2MS11"/>
<feature type="compositionally biased region" description="Low complexity" evidence="1">
    <location>
        <begin position="1"/>
        <end position="21"/>
    </location>
</feature>
<dbReference type="Proteomes" id="UP000298138">
    <property type="component" value="Unassembled WGS sequence"/>
</dbReference>
<feature type="compositionally biased region" description="Low complexity" evidence="1">
    <location>
        <begin position="336"/>
        <end position="362"/>
    </location>
</feature>
<evidence type="ECO:0000256" key="1">
    <source>
        <dbReference type="SAM" id="MobiDB-lite"/>
    </source>
</evidence>
<evidence type="ECO:0000313" key="2">
    <source>
        <dbReference type="EMBL" id="TGZ78278.1"/>
    </source>
</evidence>
<dbReference type="EMBL" id="ML220143">
    <property type="protein sequence ID" value="TGZ78278.1"/>
    <property type="molecule type" value="Genomic_DNA"/>
</dbReference>
<feature type="compositionally biased region" description="Polar residues" evidence="1">
    <location>
        <begin position="23"/>
        <end position="36"/>
    </location>
</feature>
<feature type="compositionally biased region" description="Low complexity" evidence="1">
    <location>
        <begin position="416"/>
        <end position="429"/>
    </location>
</feature>
<organism evidence="2 3">
    <name type="scientific">Ascodesmis nigricans</name>
    <dbReference type="NCBI Taxonomy" id="341454"/>
    <lineage>
        <taxon>Eukaryota</taxon>
        <taxon>Fungi</taxon>
        <taxon>Dikarya</taxon>
        <taxon>Ascomycota</taxon>
        <taxon>Pezizomycotina</taxon>
        <taxon>Pezizomycetes</taxon>
        <taxon>Pezizales</taxon>
        <taxon>Ascodesmidaceae</taxon>
        <taxon>Ascodesmis</taxon>
    </lineage>
</organism>
<evidence type="ECO:0000313" key="3">
    <source>
        <dbReference type="Proteomes" id="UP000298138"/>
    </source>
</evidence>
<protein>
    <submittedName>
        <fullName evidence="2">Uncharacterized protein</fullName>
    </submittedName>
</protein>